<dbReference type="PANTHER" id="PTHR43791">
    <property type="entry name" value="PERMEASE-RELATED"/>
    <property type="match status" value="1"/>
</dbReference>
<evidence type="ECO:0000256" key="7">
    <source>
        <dbReference type="SAM" id="Phobius"/>
    </source>
</evidence>
<keyword evidence="4 7" id="KW-1133">Transmembrane helix</keyword>
<feature type="transmembrane region" description="Helical" evidence="7">
    <location>
        <begin position="166"/>
        <end position="184"/>
    </location>
</feature>
<proteinExistence type="inferred from homology"/>
<dbReference type="Pfam" id="PF07690">
    <property type="entry name" value="MFS_1"/>
    <property type="match status" value="1"/>
</dbReference>
<evidence type="ECO:0000256" key="3">
    <source>
        <dbReference type="ARBA" id="ARBA00022692"/>
    </source>
</evidence>
<feature type="transmembrane region" description="Helical" evidence="7">
    <location>
        <begin position="230"/>
        <end position="254"/>
    </location>
</feature>
<dbReference type="SUPFAM" id="SSF103473">
    <property type="entry name" value="MFS general substrate transporter"/>
    <property type="match status" value="1"/>
</dbReference>
<evidence type="ECO:0000256" key="1">
    <source>
        <dbReference type="ARBA" id="ARBA00004141"/>
    </source>
</evidence>
<reference evidence="8 9" key="1">
    <citation type="journal article" date="2018" name="IMA Fungus">
        <title>IMA Genome-F 9: Draft genome sequence of Annulohypoxylon stygium, Aspergillus mulundensis, Berkeleyomyces basicola (syn. Thielaviopsis basicola), Ceratocystis smalleyi, two Cercospora beticola strains, Coleophoma cylindrospora, Fusarium fracticaudum, Phialophora cf. hyalina, and Morchella septimelata.</title>
        <authorList>
            <person name="Wingfield B.D."/>
            <person name="Bills G.F."/>
            <person name="Dong Y."/>
            <person name="Huang W."/>
            <person name="Nel W.J."/>
            <person name="Swalarsk-Parry B.S."/>
            <person name="Vaghefi N."/>
            <person name="Wilken P.M."/>
            <person name="An Z."/>
            <person name="de Beer Z.W."/>
            <person name="De Vos L."/>
            <person name="Chen L."/>
            <person name="Duong T.A."/>
            <person name="Gao Y."/>
            <person name="Hammerbacher A."/>
            <person name="Kikkert J.R."/>
            <person name="Li Y."/>
            <person name="Li H."/>
            <person name="Li K."/>
            <person name="Li Q."/>
            <person name="Liu X."/>
            <person name="Ma X."/>
            <person name="Naidoo K."/>
            <person name="Pethybridge S.J."/>
            <person name="Sun J."/>
            <person name="Steenkamp E.T."/>
            <person name="van der Nest M.A."/>
            <person name="van Wyk S."/>
            <person name="Wingfield M.J."/>
            <person name="Xiong C."/>
            <person name="Yue Q."/>
            <person name="Zhang X."/>
        </authorList>
    </citation>
    <scope>NUCLEOTIDE SEQUENCE [LARGE SCALE GENOMIC DNA]</scope>
    <source>
        <strain evidence="8 9">BP 5553</strain>
    </source>
</reference>
<evidence type="ECO:0000256" key="4">
    <source>
        <dbReference type="ARBA" id="ARBA00022989"/>
    </source>
</evidence>
<gene>
    <name evidence="8" type="ORF">BP5553_01602</name>
</gene>
<keyword evidence="9" id="KW-1185">Reference proteome</keyword>
<feature type="transmembrane region" description="Helical" evidence="7">
    <location>
        <begin position="463"/>
        <end position="482"/>
    </location>
</feature>
<dbReference type="OrthoDB" id="6730379at2759"/>
<feature type="transmembrane region" description="Helical" evidence="7">
    <location>
        <begin position="70"/>
        <end position="92"/>
    </location>
</feature>
<keyword evidence="3 7" id="KW-0812">Transmembrane</keyword>
<keyword evidence="2" id="KW-0813">Transport</keyword>
<dbReference type="FunFam" id="1.20.1250.20:FF:000064">
    <property type="entry name" value="MFS allantoate transporter"/>
    <property type="match status" value="1"/>
</dbReference>
<protein>
    <submittedName>
        <fullName evidence="8">MFS general substrate transporter</fullName>
    </submittedName>
</protein>
<dbReference type="InterPro" id="IPR011701">
    <property type="entry name" value="MFS"/>
</dbReference>
<dbReference type="Proteomes" id="UP000254866">
    <property type="component" value="Unassembled WGS sequence"/>
</dbReference>
<dbReference type="GO" id="GO:0022857">
    <property type="term" value="F:transmembrane transporter activity"/>
    <property type="evidence" value="ECO:0007669"/>
    <property type="project" value="InterPro"/>
</dbReference>
<comment type="similarity">
    <text evidence="6">Belongs to the major facilitator superfamily. Allantoate permease family.</text>
</comment>
<dbReference type="GO" id="GO:0016020">
    <property type="term" value="C:membrane"/>
    <property type="evidence" value="ECO:0007669"/>
    <property type="project" value="UniProtKB-SubCell"/>
</dbReference>
<feature type="transmembrane region" description="Helical" evidence="7">
    <location>
        <begin position="400"/>
        <end position="420"/>
    </location>
</feature>
<dbReference type="GeneID" id="43594451"/>
<feature type="transmembrane region" description="Helical" evidence="7">
    <location>
        <begin position="338"/>
        <end position="359"/>
    </location>
</feature>
<feature type="transmembrane region" description="Helical" evidence="7">
    <location>
        <begin position="196"/>
        <end position="218"/>
    </location>
</feature>
<dbReference type="Gene3D" id="1.20.1250.20">
    <property type="entry name" value="MFS general substrate transporter like domains"/>
    <property type="match status" value="2"/>
</dbReference>
<comment type="caution">
    <text evidence="8">The sequence shown here is derived from an EMBL/GenBank/DDBJ whole genome shotgun (WGS) entry which is preliminary data.</text>
</comment>
<evidence type="ECO:0000313" key="9">
    <source>
        <dbReference type="Proteomes" id="UP000254866"/>
    </source>
</evidence>
<dbReference type="PANTHER" id="PTHR43791:SF1">
    <property type="entry name" value="ALLANTOATE PERMEASE"/>
    <property type="match status" value="1"/>
</dbReference>
<dbReference type="RefSeq" id="XP_031874279.1">
    <property type="nucleotide sequence ID" value="XM_032010225.1"/>
</dbReference>
<keyword evidence="5 7" id="KW-0472">Membrane</keyword>
<feature type="transmembrane region" description="Helical" evidence="7">
    <location>
        <begin position="366"/>
        <end position="388"/>
    </location>
</feature>
<dbReference type="EMBL" id="NPIC01000001">
    <property type="protein sequence ID" value="RDL41623.1"/>
    <property type="molecule type" value="Genomic_DNA"/>
</dbReference>
<feature type="transmembrane region" description="Helical" evidence="7">
    <location>
        <begin position="107"/>
        <end position="125"/>
    </location>
</feature>
<evidence type="ECO:0000313" key="8">
    <source>
        <dbReference type="EMBL" id="RDL41623.1"/>
    </source>
</evidence>
<name>A0A370U1K3_9HELO</name>
<dbReference type="InterPro" id="IPR036259">
    <property type="entry name" value="MFS_trans_sf"/>
</dbReference>
<feature type="transmembrane region" description="Helical" evidence="7">
    <location>
        <begin position="137"/>
        <end position="160"/>
    </location>
</feature>
<feature type="transmembrane region" description="Helical" evidence="7">
    <location>
        <begin position="303"/>
        <end position="326"/>
    </location>
</feature>
<accession>A0A370U1K3</accession>
<feature type="transmembrane region" description="Helical" evidence="7">
    <location>
        <begin position="432"/>
        <end position="451"/>
    </location>
</feature>
<organism evidence="8 9">
    <name type="scientific">Venustampulla echinocandica</name>
    <dbReference type="NCBI Taxonomy" id="2656787"/>
    <lineage>
        <taxon>Eukaryota</taxon>
        <taxon>Fungi</taxon>
        <taxon>Dikarya</taxon>
        <taxon>Ascomycota</taxon>
        <taxon>Pezizomycotina</taxon>
        <taxon>Leotiomycetes</taxon>
        <taxon>Helotiales</taxon>
        <taxon>Pleuroascaceae</taxon>
        <taxon>Venustampulla</taxon>
    </lineage>
</organism>
<evidence type="ECO:0000256" key="5">
    <source>
        <dbReference type="ARBA" id="ARBA00023136"/>
    </source>
</evidence>
<dbReference type="AlphaFoldDB" id="A0A370U1K3"/>
<evidence type="ECO:0000256" key="2">
    <source>
        <dbReference type="ARBA" id="ARBA00022448"/>
    </source>
</evidence>
<sequence length="523" mass="57589">MAIDATLSEKLGEKAGESTISDHPENGSIGKGHLGHIKGQDEAGKYAHTTAMNIDGATNKRIRNKIDRHLLPWMCGLYLLQYLDKTTLSYAAAMNIKEDMGMNDAEYSWAGSIFYVGYLVFEYPHNRLFQILPIARYLGCVVMIWGVILALHSVCFNAAGILTVRFFLGAFEGAVTAGFVLITSQWYRTSEQTFRTAVWFTCNGLGQITGGALAYGVARGFRENTSIHFSAWKALFILTGGVSSVYGLFMFFFVADSPVTAKWLTEEEKVIAVERLRGNQQGIGTKVFKWYQVREAFTDIRTYLIFLFTVTSNIPNGGITVFFTQLIQGLGFDAETTFLLSMPGGGVQLIANLGIPFVASKLGHRYLGAVFALVVGLFGISLMTGLAMHDPLNATAGQLFGYYIVIGNSATALILILGTISSNTAGHTKKTTVNAISLIGYCIGFLIGPQTFQDGPYYYNAKYNIIVQWFLAGLCCLALHFVNKKANKKRDELFMADGSPPQPAGQEFLDLTDKENRYFRYAL</sequence>
<comment type="subcellular location">
    <subcellularLocation>
        <location evidence="1">Membrane</location>
        <topology evidence="1">Multi-pass membrane protein</topology>
    </subcellularLocation>
</comment>
<evidence type="ECO:0000256" key="6">
    <source>
        <dbReference type="ARBA" id="ARBA00037968"/>
    </source>
</evidence>